<keyword evidence="3 7" id="KW-0812">Transmembrane</keyword>
<dbReference type="OrthoDB" id="28755at2759"/>
<proteinExistence type="predicted"/>
<feature type="transmembrane region" description="Helical" evidence="7">
    <location>
        <begin position="330"/>
        <end position="352"/>
    </location>
</feature>
<dbReference type="InterPro" id="IPR036259">
    <property type="entry name" value="MFS_trans_sf"/>
</dbReference>
<name>A0A5C5FR12_9BASI</name>
<feature type="region of interest" description="Disordered" evidence="6">
    <location>
        <begin position="555"/>
        <end position="579"/>
    </location>
</feature>
<feature type="transmembrane region" description="Helical" evidence="7">
    <location>
        <begin position="526"/>
        <end position="546"/>
    </location>
</feature>
<evidence type="ECO:0000256" key="7">
    <source>
        <dbReference type="SAM" id="Phobius"/>
    </source>
</evidence>
<accession>A0A5C5FR12</accession>
<keyword evidence="5 7" id="KW-0472">Membrane</keyword>
<evidence type="ECO:0000256" key="6">
    <source>
        <dbReference type="SAM" id="MobiDB-lite"/>
    </source>
</evidence>
<dbReference type="EMBL" id="SOZI01000099">
    <property type="protein sequence ID" value="TNY19327.1"/>
    <property type="molecule type" value="Genomic_DNA"/>
</dbReference>
<dbReference type="Proteomes" id="UP000311382">
    <property type="component" value="Unassembled WGS sequence"/>
</dbReference>
<evidence type="ECO:0000256" key="5">
    <source>
        <dbReference type="ARBA" id="ARBA00023136"/>
    </source>
</evidence>
<keyword evidence="9" id="KW-1185">Reference proteome</keyword>
<feature type="transmembrane region" description="Helical" evidence="7">
    <location>
        <begin position="129"/>
        <end position="151"/>
    </location>
</feature>
<evidence type="ECO:0000256" key="4">
    <source>
        <dbReference type="ARBA" id="ARBA00022989"/>
    </source>
</evidence>
<evidence type="ECO:0000256" key="1">
    <source>
        <dbReference type="ARBA" id="ARBA00004141"/>
    </source>
</evidence>
<reference evidence="8 9" key="1">
    <citation type="submission" date="2019-03" db="EMBL/GenBank/DDBJ databases">
        <title>Rhodosporidium diobovatum UCD-FST 08-225 genome sequencing, assembly, and annotation.</title>
        <authorList>
            <person name="Fakankun I.U."/>
            <person name="Fristensky B."/>
            <person name="Levin D.B."/>
        </authorList>
    </citation>
    <scope>NUCLEOTIDE SEQUENCE [LARGE SCALE GENOMIC DNA]</scope>
    <source>
        <strain evidence="8 9">UCD-FST 08-225</strain>
    </source>
</reference>
<feature type="compositionally biased region" description="Basic and acidic residues" evidence="6">
    <location>
        <begin position="555"/>
        <end position="567"/>
    </location>
</feature>
<dbReference type="GO" id="GO:0008506">
    <property type="term" value="F:sucrose:proton symporter activity"/>
    <property type="evidence" value="ECO:0007669"/>
    <property type="project" value="TreeGrafter"/>
</dbReference>
<comment type="caution">
    <text evidence="8">The sequence shown here is derived from an EMBL/GenBank/DDBJ whole genome shotgun (WGS) entry which is preliminary data.</text>
</comment>
<organism evidence="8 9">
    <name type="scientific">Rhodotorula diobovata</name>
    <dbReference type="NCBI Taxonomy" id="5288"/>
    <lineage>
        <taxon>Eukaryota</taxon>
        <taxon>Fungi</taxon>
        <taxon>Dikarya</taxon>
        <taxon>Basidiomycota</taxon>
        <taxon>Pucciniomycotina</taxon>
        <taxon>Microbotryomycetes</taxon>
        <taxon>Sporidiobolales</taxon>
        <taxon>Sporidiobolaceae</taxon>
        <taxon>Rhodotorula</taxon>
    </lineage>
</organism>
<feature type="compositionally biased region" description="Low complexity" evidence="6">
    <location>
        <begin position="1"/>
        <end position="28"/>
    </location>
</feature>
<feature type="transmembrane region" description="Helical" evidence="7">
    <location>
        <begin position="97"/>
        <end position="117"/>
    </location>
</feature>
<feature type="transmembrane region" description="Helical" evidence="7">
    <location>
        <begin position="284"/>
        <end position="302"/>
    </location>
</feature>
<evidence type="ECO:0000256" key="2">
    <source>
        <dbReference type="ARBA" id="ARBA00022448"/>
    </source>
</evidence>
<dbReference type="Gene3D" id="1.20.1250.20">
    <property type="entry name" value="MFS general substrate transporter like domains"/>
    <property type="match status" value="1"/>
</dbReference>
<feature type="region of interest" description="Disordered" evidence="6">
    <location>
        <begin position="1"/>
        <end position="50"/>
    </location>
</feature>
<feature type="compositionally biased region" description="Basic and acidic residues" evidence="6">
    <location>
        <begin position="38"/>
        <end position="50"/>
    </location>
</feature>
<dbReference type="PANTHER" id="PTHR19432:SF35">
    <property type="entry name" value="SOLUTE CARRIER FAMILY 45 MEMBER 3 ISOFORM X1"/>
    <property type="match status" value="1"/>
</dbReference>
<keyword evidence="4 7" id="KW-1133">Transmembrane helix</keyword>
<keyword evidence="2" id="KW-0813">Transport</keyword>
<comment type="subcellular location">
    <subcellularLocation>
        <location evidence="1">Membrane</location>
        <topology evidence="1">Multi-pass membrane protein</topology>
    </subcellularLocation>
</comment>
<feature type="transmembrane region" description="Helical" evidence="7">
    <location>
        <begin position="172"/>
        <end position="191"/>
    </location>
</feature>
<feature type="compositionally biased region" description="Acidic residues" evidence="6">
    <location>
        <begin position="570"/>
        <end position="579"/>
    </location>
</feature>
<dbReference type="PANTHER" id="PTHR19432">
    <property type="entry name" value="SUGAR TRANSPORTER"/>
    <property type="match status" value="1"/>
</dbReference>
<gene>
    <name evidence="8" type="ORF">DMC30DRAFT_417984</name>
</gene>
<evidence type="ECO:0000313" key="8">
    <source>
        <dbReference type="EMBL" id="TNY19327.1"/>
    </source>
</evidence>
<sequence>MRHEPPSSSDTDSSRPSSTPSPAAPALTGGAGAGGSTLREEGEDKLSDTRHGPAWTTLDLLKLTIGITGAQLAWTVQTAYGTPYLLELGLTKTGTSLVWLAGPLGGLIVQPIIGALSDSSPSRFRRRQFIVVSTAIMLASSLAIAFAKVLASPLVIAFTRRDEGRDGREATCAIWIAVLGVYVLVAALNALQTSIRVANILGYLAGYLDLDDSPLLRWIGAGQLRKLALISCVALVVTVSVTCWTQHEKARPELRSDEGAWRKIVGVVRHLGASVRTLPKAVKWVCYVQFFAWSGFFPFIFYSTTYVAEAYTASLAPGVSPPSPDTATRAGSFALLIYAIVSLAAGTLLPYLTTLATSFPSLPPRVGRIGRWALCALSLRNLWTFSLGWFAACMCMTFWVESVRGTTTVVALVGVSWAVTCWVPYALVMESILTVEAADRKALVRPDPTDPRALLLQHGTPTPAPRARAVAAEEVGGAILGLHNLSIVLPQFVVVAVAAGIFRLAASASSSPGAGETGGGDDGTVWVLRFGGLVSALGVVASRWLVEPPSERRYRDEVLHGWTDKSGADSSEDEEAKSG</sequence>
<dbReference type="AlphaFoldDB" id="A0A5C5FR12"/>
<dbReference type="SUPFAM" id="SSF103473">
    <property type="entry name" value="MFS general substrate transporter"/>
    <property type="match status" value="1"/>
</dbReference>
<evidence type="ECO:0000313" key="9">
    <source>
        <dbReference type="Proteomes" id="UP000311382"/>
    </source>
</evidence>
<feature type="transmembrane region" description="Helical" evidence="7">
    <location>
        <begin position="487"/>
        <end position="506"/>
    </location>
</feature>
<feature type="transmembrane region" description="Helical" evidence="7">
    <location>
        <begin position="372"/>
        <end position="400"/>
    </location>
</feature>
<evidence type="ECO:0008006" key="10">
    <source>
        <dbReference type="Google" id="ProtNLM"/>
    </source>
</evidence>
<evidence type="ECO:0000256" key="3">
    <source>
        <dbReference type="ARBA" id="ARBA00022692"/>
    </source>
</evidence>
<dbReference type="GO" id="GO:0005886">
    <property type="term" value="C:plasma membrane"/>
    <property type="evidence" value="ECO:0007669"/>
    <property type="project" value="TreeGrafter"/>
</dbReference>
<feature type="transmembrane region" description="Helical" evidence="7">
    <location>
        <begin position="406"/>
        <end position="428"/>
    </location>
</feature>
<protein>
    <recommendedName>
        <fullName evidence="10">Major facilitator superfamily domain-containing protein</fullName>
    </recommendedName>
</protein>